<evidence type="ECO:0000256" key="2">
    <source>
        <dbReference type="SAM" id="Phobius"/>
    </source>
</evidence>
<reference evidence="3" key="1">
    <citation type="submission" date="2022-04" db="EMBL/GenBank/DDBJ databases">
        <title>Whole genome sequence of Sphaerotilus sp. FB-5.</title>
        <authorList>
            <person name="Takeda M."/>
            <person name="Narihara S."/>
            <person name="Akimoto M."/>
            <person name="Akimoto R."/>
            <person name="Nishiyashiki S."/>
            <person name="Murakami T."/>
        </authorList>
    </citation>
    <scope>NUCLEOTIDE SEQUENCE</scope>
    <source>
        <strain evidence="3">FB-5</strain>
    </source>
</reference>
<evidence type="ECO:0000313" key="3">
    <source>
        <dbReference type="EMBL" id="BDI04915.1"/>
    </source>
</evidence>
<feature type="region of interest" description="Disordered" evidence="1">
    <location>
        <begin position="170"/>
        <end position="191"/>
    </location>
</feature>
<sequence length="191" mass="19722">MLFDSPPPSSAETAIPPRRLPSEGLAPDVAALAVACLLVGLLALAGALVAPGLQARPALLLRVLGLGLLFSGVGAGLLARWRWACSAVLGMLAYGAVAQLTQGWLQDDVLAAWLEAISGQSPHAFIALGAFADGLGPAWSVALCGACGWYLLRLSLPLWHAQLSAAPFVSPPPHPRPHPRNTSARPPARNG</sequence>
<feature type="transmembrane region" description="Helical" evidence="2">
    <location>
        <begin position="59"/>
        <end position="79"/>
    </location>
</feature>
<keyword evidence="2" id="KW-1133">Transmembrane helix</keyword>
<evidence type="ECO:0000256" key="1">
    <source>
        <dbReference type="SAM" id="MobiDB-lite"/>
    </source>
</evidence>
<dbReference type="EMBL" id="AP025730">
    <property type="protein sequence ID" value="BDI04915.1"/>
    <property type="molecule type" value="Genomic_DNA"/>
</dbReference>
<protein>
    <submittedName>
        <fullName evidence="3">Uncharacterized protein</fullName>
    </submittedName>
</protein>
<feature type="transmembrane region" description="Helical" evidence="2">
    <location>
        <begin position="29"/>
        <end position="53"/>
    </location>
</feature>
<name>A0ABM7YKN0_9BURK</name>
<keyword evidence="2" id="KW-0472">Membrane</keyword>
<keyword evidence="2" id="KW-0812">Transmembrane</keyword>
<evidence type="ECO:0000313" key="4">
    <source>
        <dbReference type="Proteomes" id="UP001057498"/>
    </source>
</evidence>
<dbReference type="RefSeq" id="WP_251972998.1">
    <property type="nucleotide sequence ID" value="NZ_AP025730.1"/>
</dbReference>
<accession>A0ABM7YKN0</accession>
<proteinExistence type="predicted"/>
<gene>
    <name evidence="3" type="ORF">CATMQ487_18850</name>
</gene>
<organism evidence="3 4">
    <name type="scientific">Sphaerotilus microaerophilus</name>
    <dbReference type="NCBI Taxonomy" id="2914710"/>
    <lineage>
        <taxon>Bacteria</taxon>
        <taxon>Pseudomonadati</taxon>
        <taxon>Pseudomonadota</taxon>
        <taxon>Betaproteobacteria</taxon>
        <taxon>Burkholderiales</taxon>
        <taxon>Sphaerotilaceae</taxon>
        <taxon>Sphaerotilus</taxon>
    </lineage>
</organism>
<keyword evidence="4" id="KW-1185">Reference proteome</keyword>
<dbReference type="Proteomes" id="UP001057498">
    <property type="component" value="Chromosome"/>
</dbReference>